<feature type="domain" description="Aminoglycoside phosphotransferase" evidence="1">
    <location>
        <begin position="275"/>
        <end position="358"/>
    </location>
</feature>
<comment type="caution">
    <text evidence="2">The sequence shown here is derived from an EMBL/GenBank/DDBJ whole genome shotgun (WGS) entry which is preliminary data.</text>
</comment>
<reference evidence="2 3" key="1">
    <citation type="submission" date="2020-08" db="EMBL/GenBank/DDBJ databases">
        <title>Genomic Encyclopedia of Type Strains, Phase IV (KMG-IV): sequencing the most valuable type-strain genomes for metagenomic binning, comparative biology and taxonomic classification.</title>
        <authorList>
            <person name="Goeker M."/>
        </authorList>
    </citation>
    <scope>NUCLEOTIDE SEQUENCE [LARGE SCALE GENOMIC DNA]</scope>
    <source>
        <strain evidence="2 3">DSM 103733</strain>
    </source>
</reference>
<evidence type="ECO:0000313" key="3">
    <source>
        <dbReference type="Proteomes" id="UP000538666"/>
    </source>
</evidence>
<keyword evidence="3" id="KW-1185">Reference proteome</keyword>
<dbReference type="Pfam" id="PF01636">
    <property type="entry name" value="APH"/>
    <property type="match status" value="1"/>
</dbReference>
<sequence>MADHMEYRLALLLPESRQVLGFQGFGADELPRISIPRWERPAEQLTKLVEEMWHVKSVVLDVLIDASSPTPFAIMEVRKRSSELERGGLRPVQPDDISNASLGEKERHAVASILSNNADDRGPFARIGWVGEVQEWIQREVHSRDIRFSEDILQFNAGGGFSLVRFDTQQGSAYWLKAVGNPNEHEFRVTTTLATLFKSYLPPIVAVRPEWNAWVMEDAGQPLSNSFDLPSVEKAVTCLAELQGKSVDCIETLLAAGCPDCSIPVLADHLRALTEYLGDAMNRQTSTKAPRLEIQRLRELESIVRDACLAMQDLRVPDALIHNDINGGNILLCGSRCVFTDWAEACIGNPFLTFQHLCAQVSLDSRDAEAWLPCVRSAYKRSWREWLTESQIDQAFVLMPILAIASYLYGRGAWLNSPIRETPHFQSYSRSLARHMDRAARAPELLEALCR</sequence>
<dbReference type="SUPFAM" id="SSF56112">
    <property type="entry name" value="Protein kinase-like (PK-like)"/>
    <property type="match status" value="1"/>
</dbReference>
<protein>
    <recommendedName>
        <fullName evidence="1">Aminoglycoside phosphotransferase domain-containing protein</fullName>
    </recommendedName>
</protein>
<proteinExistence type="predicted"/>
<name>A0A841JXK6_9BACT</name>
<dbReference type="AlphaFoldDB" id="A0A841JXK6"/>
<accession>A0A841JXK6</accession>
<evidence type="ECO:0000259" key="1">
    <source>
        <dbReference type="Pfam" id="PF01636"/>
    </source>
</evidence>
<dbReference type="Proteomes" id="UP000538666">
    <property type="component" value="Unassembled WGS sequence"/>
</dbReference>
<gene>
    <name evidence="2" type="ORF">HNQ77_001670</name>
</gene>
<organism evidence="2 3">
    <name type="scientific">Silvibacterium bohemicum</name>
    <dbReference type="NCBI Taxonomy" id="1577686"/>
    <lineage>
        <taxon>Bacteria</taxon>
        <taxon>Pseudomonadati</taxon>
        <taxon>Acidobacteriota</taxon>
        <taxon>Terriglobia</taxon>
        <taxon>Terriglobales</taxon>
        <taxon>Acidobacteriaceae</taxon>
        <taxon>Silvibacterium</taxon>
    </lineage>
</organism>
<dbReference type="Gene3D" id="3.90.1200.10">
    <property type="match status" value="1"/>
</dbReference>
<dbReference type="InterPro" id="IPR011009">
    <property type="entry name" value="Kinase-like_dom_sf"/>
</dbReference>
<dbReference type="OrthoDB" id="110894at2"/>
<dbReference type="RefSeq" id="WP_050058683.1">
    <property type="nucleotide sequence ID" value="NZ_JACHEK010000003.1"/>
</dbReference>
<dbReference type="EMBL" id="JACHEK010000003">
    <property type="protein sequence ID" value="MBB6143721.1"/>
    <property type="molecule type" value="Genomic_DNA"/>
</dbReference>
<dbReference type="InterPro" id="IPR002575">
    <property type="entry name" value="Aminoglycoside_PTrfase"/>
</dbReference>
<evidence type="ECO:0000313" key="2">
    <source>
        <dbReference type="EMBL" id="MBB6143721.1"/>
    </source>
</evidence>